<feature type="chain" id="PRO_5046664873" description="DUF4890 domain-containing protein" evidence="1">
    <location>
        <begin position="21"/>
        <end position="134"/>
    </location>
</feature>
<comment type="caution">
    <text evidence="2">The sequence shown here is derived from an EMBL/GenBank/DDBJ whole genome shotgun (WGS) entry which is preliminary data.</text>
</comment>
<sequence>MKKIASILILVFAFTFTAHAQKSRKDKAPKLSIEQHTELAVKKMTLALDLSNKQQNQIKPLLKAQAQEKKAMMLKRKEARNNKRKPSADEIFAMKNKYLDNQIAFKNNMKNILNKEQYEQFEKMKKNKKMKGKK</sequence>
<evidence type="ECO:0000256" key="1">
    <source>
        <dbReference type="SAM" id="SignalP"/>
    </source>
</evidence>
<protein>
    <recommendedName>
        <fullName evidence="4">DUF4890 domain-containing protein</fullName>
    </recommendedName>
</protein>
<name>A0ABT5SAY8_9FLAO</name>
<keyword evidence="3" id="KW-1185">Reference proteome</keyword>
<accession>A0ABT5SAY8</accession>
<reference evidence="2" key="1">
    <citation type="submission" date="2023-02" db="EMBL/GenBank/DDBJ databases">
        <title>Polaribacter ponticola sp. nov., isolated from seawater.</title>
        <authorList>
            <person name="Baek J.H."/>
            <person name="Kim J.M."/>
            <person name="Choi D.G."/>
            <person name="Jeon C.O."/>
        </authorList>
    </citation>
    <scope>NUCLEOTIDE SEQUENCE</scope>
    <source>
        <strain evidence="2">MSW5</strain>
    </source>
</reference>
<dbReference type="RefSeq" id="WP_265725584.1">
    <property type="nucleotide sequence ID" value="NZ_JAOSLC020000003.1"/>
</dbReference>
<dbReference type="EMBL" id="JAOSLC020000003">
    <property type="protein sequence ID" value="MDD7915004.1"/>
    <property type="molecule type" value="Genomic_DNA"/>
</dbReference>
<proteinExistence type="predicted"/>
<evidence type="ECO:0000313" key="3">
    <source>
        <dbReference type="Proteomes" id="UP001151478"/>
    </source>
</evidence>
<organism evidence="2 3">
    <name type="scientific">Polaribacter ponticola</name>
    <dbReference type="NCBI Taxonomy" id="2978475"/>
    <lineage>
        <taxon>Bacteria</taxon>
        <taxon>Pseudomonadati</taxon>
        <taxon>Bacteroidota</taxon>
        <taxon>Flavobacteriia</taxon>
        <taxon>Flavobacteriales</taxon>
        <taxon>Flavobacteriaceae</taxon>
    </lineage>
</organism>
<evidence type="ECO:0008006" key="4">
    <source>
        <dbReference type="Google" id="ProtNLM"/>
    </source>
</evidence>
<evidence type="ECO:0000313" key="2">
    <source>
        <dbReference type="EMBL" id="MDD7915004.1"/>
    </source>
</evidence>
<dbReference type="Proteomes" id="UP001151478">
    <property type="component" value="Unassembled WGS sequence"/>
</dbReference>
<feature type="signal peptide" evidence="1">
    <location>
        <begin position="1"/>
        <end position="20"/>
    </location>
</feature>
<gene>
    <name evidence="2" type="ORF">N5A56_011530</name>
</gene>
<keyword evidence="1" id="KW-0732">Signal</keyword>